<dbReference type="EMBL" id="JAEINI020000014">
    <property type="protein sequence ID" value="MCB5228125.1"/>
    <property type="molecule type" value="Genomic_DNA"/>
</dbReference>
<sequence length="110" mass="12752">MKKIMEKIALEHIILMMAFFIFFGVWAIALMPIILMWHDIKKYRTVVIFIVVVCLGYTFGKTLAEKHNETYKAEMSSHSFLAKHLKVFCSLYDKQPVSILQAKKTPTQPA</sequence>
<feature type="transmembrane region" description="Helical" evidence="1">
    <location>
        <begin position="12"/>
        <end position="37"/>
    </location>
</feature>
<feature type="transmembrane region" description="Helical" evidence="1">
    <location>
        <begin position="43"/>
        <end position="60"/>
    </location>
</feature>
<keyword evidence="3" id="KW-1185">Reference proteome</keyword>
<evidence type="ECO:0000313" key="2">
    <source>
        <dbReference type="EMBL" id="MCB5228125.1"/>
    </source>
</evidence>
<name>A0ABS8C839_9ALTE</name>
<keyword evidence="1" id="KW-0812">Transmembrane</keyword>
<keyword evidence="1" id="KW-0472">Membrane</keyword>
<organism evidence="2 3">
    <name type="scientific">Alishewanella maricola</name>
    <dbReference type="NCBI Taxonomy" id="2795740"/>
    <lineage>
        <taxon>Bacteria</taxon>
        <taxon>Pseudomonadati</taxon>
        <taxon>Pseudomonadota</taxon>
        <taxon>Gammaproteobacteria</taxon>
        <taxon>Alteromonadales</taxon>
        <taxon>Alteromonadaceae</taxon>
        <taxon>Alishewanella</taxon>
    </lineage>
</organism>
<evidence type="ECO:0000256" key="1">
    <source>
        <dbReference type="SAM" id="Phobius"/>
    </source>
</evidence>
<dbReference type="RefSeq" id="WP_226752187.1">
    <property type="nucleotide sequence ID" value="NZ_JAEINI020000014.1"/>
</dbReference>
<gene>
    <name evidence="2" type="ORF">JAO78_015040</name>
</gene>
<keyword evidence="1" id="KW-1133">Transmembrane helix</keyword>
<evidence type="ECO:0000313" key="3">
    <source>
        <dbReference type="Proteomes" id="UP000633814"/>
    </source>
</evidence>
<comment type="caution">
    <text evidence="2">The sequence shown here is derived from an EMBL/GenBank/DDBJ whole genome shotgun (WGS) entry which is preliminary data.</text>
</comment>
<proteinExistence type="predicted"/>
<protein>
    <submittedName>
        <fullName evidence="2">Uncharacterized protein</fullName>
    </submittedName>
</protein>
<reference evidence="2 3" key="1">
    <citation type="submission" date="2021-10" db="EMBL/GenBank/DDBJ databases">
        <title>Alishewanella koreense sp. nov. isolated from seawater of southwestern coast in South Korea and the proposal for the reclassification of Rheinheimera perlucida and Rheinheimera tuosuensis as Arsukibacterium perlucida and Arsukibacterium tuosuensis.</title>
        <authorList>
            <person name="Kim K.H."/>
            <person name="Ruan W."/>
            <person name="Kim K.R."/>
            <person name="Baek J.H."/>
            <person name="Jeon C.O."/>
        </authorList>
    </citation>
    <scope>NUCLEOTIDE SEQUENCE [LARGE SCALE GENOMIC DNA]</scope>
    <source>
        <strain evidence="2 3">16-MA</strain>
    </source>
</reference>
<accession>A0ABS8C839</accession>
<dbReference type="Proteomes" id="UP000633814">
    <property type="component" value="Unassembled WGS sequence"/>
</dbReference>